<dbReference type="PANTHER" id="PTHR12484">
    <property type="entry name" value="B-LYMPHOCYTE ANTIGEN-RELATED"/>
    <property type="match status" value="1"/>
</dbReference>
<evidence type="ECO:0000256" key="6">
    <source>
        <dbReference type="ARBA" id="ARBA00023212"/>
    </source>
</evidence>
<dbReference type="InterPro" id="IPR000504">
    <property type="entry name" value="RRM_dom"/>
</dbReference>
<keyword evidence="9" id="KW-0694">RNA-binding</keyword>
<comment type="function">
    <text evidence="8">Actin-binding component of the Arp2/3 complex, a multiprotein complex that mediates actin polymerization upon stimulation by nucleation-promoting factor (NPF). The Arp2/3 complex mediates the formation of branched actin networks in the cytoplasm, providing the force for cell motility. Seems to contact the mother actin filament. In addition to its role in the cytoplasmic cytoskeleton, the Arp2/3 complex also promotes actin polymerization in the nucleus, thereby regulating gene transcription and repair of damaged DNA. The Arp2/3 complex promotes homologous recombination (HR) repair in response to DNA damage by promoting nuclear actin polymerization, leading to drive motility of double-strand breaks (DSBs).</text>
</comment>
<dbReference type="STRING" id="9402.L5L572"/>
<evidence type="ECO:0000256" key="11">
    <source>
        <dbReference type="SAM" id="SignalP"/>
    </source>
</evidence>
<evidence type="ECO:0000256" key="1">
    <source>
        <dbReference type="ARBA" id="ARBA00004245"/>
    </source>
</evidence>
<feature type="region of interest" description="Disordered" evidence="10">
    <location>
        <begin position="689"/>
        <end position="710"/>
    </location>
</feature>
<organism evidence="13 14">
    <name type="scientific">Pteropus alecto</name>
    <name type="common">Black flying fox</name>
    <dbReference type="NCBI Taxonomy" id="9402"/>
    <lineage>
        <taxon>Eukaryota</taxon>
        <taxon>Metazoa</taxon>
        <taxon>Chordata</taxon>
        <taxon>Craniata</taxon>
        <taxon>Vertebrata</taxon>
        <taxon>Euteleostomi</taxon>
        <taxon>Mammalia</taxon>
        <taxon>Eutheria</taxon>
        <taxon>Laurasiatheria</taxon>
        <taxon>Chiroptera</taxon>
        <taxon>Yinpterochiroptera</taxon>
        <taxon>Pteropodoidea</taxon>
        <taxon>Pteropodidae</taxon>
        <taxon>Pteropodinae</taxon>
        <taxon>Pteropus</taxon>
    </lineage>
</organism>
<dbReference type="FunCoup" id="L5L572">
    <property type="interactions" value="89"/>
</dbReference>
<dbReference type="InterPro" id="IPR056852">
    <property type="entry name" value="AK17A/B"/>
</dbReference>
<evidence type="ECO:0000313" key="13">
    <source>
        <dbReference type="EMBL" id="ELK18869.1"/>
    </source>
</evidence>
<gene>
    <name evidence="13" type="ORF">PAL_GLEAN10003559</name>
</gene>
<evidence type="ECO:0000256" key="3">
    <source>
        <dbReference type="ARBA" id="ARBA00017833"/>
    </source>
</evidence>
<dbReference type="GO" id="GO:0005885">
    <property type="term" value="C:Arp2/3 protein complex"/>
    <property type="evidence" value="ECO:0007669"/>
    <property type="project" value="InterPro"/>
</dbReference>
<feature type="region of interest" description="Disordered" evidence="10">
    <location>
        <begin position="399"/>
        <end position="465"/>
    </location>
</feature>
<dbReference type="CDD" id="cd12264">
    <property type="entry name" value="RRM_AKAP17A"/>
    <property type="match status" value="1"/>
</dbReference>
<dbReference type="Gene3D" id="3.30.1460.20">
    <property type="match status" value="1"/>
</dbReference>
<evidence type="ECO:0000313" key="14">
    <source>
        <dbReference type="Proteomes" id="UP000010552"/>
    </source>
</evidence>
<feature type="compositionally biased region" description="Basic and acidic residues" evidence="10">
    <location>
        <begin position="399"/>
        <end position="423"/>
    </location>
</feature>
<dbReference type="eggNOG" id="KOG2891">
    <property type="taxonomic scope" value="Eukaryota"/>
</dbReference>
<dbReference type="Proteomes" id="UP000010552">
    <property type="component" value="Unassembled WGS sequence"/>
</dbReference>
<feature type="compositionally biased region" description="Basic residues" evidence="10">
    <location>
        <begin position="424"/>
        <end position="450"/>
    </location>
</feature>
<evidence type="ECO:0000256" key="4">
    <source>
        <dbReference type="ARBA" id="ARBA00022490"/>
    </source>
</evidence>
<keyword evidence="6" id="KW-0206">Cytoskeleton</keyword>
<dbReference type="InterPro" id="IPR034666">
    <property type="entry name" value="ARPC2/4"/>
</dbReference>
<dbReference type="InterPro" id="IPR012677">
    <property type="entry name" value="Nucleotide-bd_a/b_plait_sf"/>
</dbReference>
<dbReference type="PANTHER" id="PTHR12484:SF1">
    <property type="entry name" value="A-KINASE ANCHOR PROTEIN 17B"/>
    <property type="match status" value="1"/>
</dbReference>
<feature type="domain" description="RRM" evidence="12">
    <location>
        <begin position="264"/>
        <end position="365"/>
    </location>
</feature>
<dbReference type="InterPro" id="IPR035979">
    <property type="entry name" value="RBD_domain_sf"/>
</dbReference>
<dbReference type="EMBL" id="KB030280">
    <property type="protein sequence ID" value="ELK18869.1"/>
    <property type="molecule type" value="Genomic_DNA"/>
</dbReference>
<feature type="signal peptide" evidence="11">
    <location>
        <begin position="1"/>
        <end position="24"/>
    </location>
</feature>
<dbReference type="Gene3D" id="3.30.70.330">
    <property type="match status" value="1"/>
</dbReference>
<dbReference type="InParanoid" id="L5L572"/>
<dbReference type="AlphaFoldDB" id="L5L572"/>
<evidence type="ECO:0000256" key="10">
    <source>
        <dbReference type="SAM" id="MobiDB-lite"/>
    </source>
</evidence>
<dbReference type="PROSITE" id="PS50102">
    <property type="entry name" value="RRM"/>
    <property type="match status" value="1"/>
</dbReference>
<keyword evidence="5" id="KW-0009">Actin-binding</keyword>
<dbReference type="InterPro" id="IPR007188">
    <property type="entry name" value="ARPC2"/>
</dbReference>
<name>L5L572_PTEAL</name>
<keyword evidence="11" id="KW-0732">Signal</keyword>
<evidence type="ECO:0000256" key="8">
    <source>
        <dbReference type="ARBA" id="ARBA00045903"/>
    </source>
</evidence>
<keyword evidence="14" id="KW-1185">Reference proteome</keyword>
<sequence>MVSLWPAKGPWLLNILVLLIPSTSFKPSTVSLPGTKVLFSHREHPLELKDTDAAVGDNIGYITFMLFLRHTNASAGDNTINLIHTFWDYLHYHTKCSKAYIHTRIAGKNIQLPQGFLPEDTMTVTVVYDNSEATELCAAQHLYLKPIAKLMISVLLPESIEPSRPFSNWEVLDQLKSLICPDQFTTVRLSKSTKDFIQFEGEAETRNLIPILKAKLHGKIIKLNGLKTDLKVVATDAQGEWEHFPKDAPFSDGADAQDHDKNLDSIYFEGLPCKWFAPKGSSGEKPCEEILRVVFESFGKIKNVDIPMLDPYREAMTGGSFGGFSFGLQTFEAFVQYQESTDFIKAMESLRGMKLMLKGDDGKALACNIKVMFDTTKHFSEGAIRRRNQERLKLQELEEERKKEKKREEEEAKRRRKEEERKAQEKRKKARVRRRALKERDSHRQRKRDRAKAEAPQEPDSSEELEERKFLLAQRQVEAFRLLRALLRKIAESMQFDLQEVAVAGPEANCGLRNTLEILKKEELNTQYLQNQEKIPKYQVVNSDNNQKQEMKKRTRAHLGNSSYYHQKKQKRYSTRNEINEKLLTDGYNHNFLSDKDSLQITLIQDQFLEKEDHLTYNKSNSSRLSERDRGRKQKIYETDEFIDYILNYYYQIPNNTSVCLEPSHTTSTCQWQKSVYARGDGFQIHLKKDKHPSTRSKQMQNLERREQAQEDEYGTKIYTQRPAHKPQKRGKVDYTKECTKKFKSHCNDTASEADDQLTTTDEKSYLLEKTHAYQVNDSICTGESQASSPNKRVDLDLELTDFLEEISSDSECFSETLSVNQQEEQKSVATYDRSPEKGSLDADEIITCNQEVTSSQQTLYSKWKHEGEKKYSKYQLRKPSKSSKYELRCSGFEGENTSMRNKSDNEKRKILASKYFDEGYYHESGCSDLLDHITRKRRFSDNIFDQKVNYRPSRVPVTSSECTNAFYLGYFPQRRETLWKSDHNQDARRFKRHENSADFMLTPDDHYIRRNSQGHINYGSYLGNNSTGSLYFQMF</sequence>
<dbReference type="Pfam" id="PF04045">
    <property type="entry name" value="P34-Arc"/>
    <property type="match status" value="1"/>
</dbReference>
<feature type="chain" id="PRO_5003969878" description="Actin-related protein 2/3 complex subunit 2" evidence="11">
    <location>
        <begin position="25"/>
        <end position="1036"/>
    </location>
</feature>
<proteinExistence type="inferred from homology"/>
<dbReference type="SUPFAM" id="SSF69645">
    <property type="entry name" value="Arp2/3 complex subunits"/>
    <property type="match status" value="1"/>
</dbReference>
<dbReference type="GO" id="GO:0003723">
    <property type="term" value="F:RNA binding"/>
    <property type="evidence" value="ECO:0007669"/>
    <property type="project" value="UniProtKB-UniRule"/>
</dbReference>
<dbReference type="GO" id="GO:0003779">
    <property type="term" value="F:actin binding"/>
    <property type="evidence" value="ECO:0007669"/>
    <property type="project" value="UniProtKB-KW"/>
</dbReference>
<dbReference type="GO" id="GO:0030041">
    <property type="term" value="P:actin filament polymerization"/>
    <property type="evidence" value="ECO:0007669"/>
    <property type="project" value="InterPro"/>
</dbReference>
<evidence type="ECO:0000259" key="12">
    <source>
        <dbReference type="PROSITE" id="PS50102"/>
    </source>
</evidence>
<evidence type="ECO:0000256" key="7">
    <source>
        <dbReference type="ARBA" id="ARBA00029755"/>
    </source>
</evidence>
<protein>
    <recommendedName>
        <fullName evidence="3">Actin-related protein 2/3 complex subunit 2</fullName>
    </recommendedName>
    <alternativeName>
        <fullName evidence="7">Arp2/3 complex 34 kDa subunit</fullName>
    </alternativeName>
</protein>
<comment type="subcellular location">
    <subcellularLocation>
        <location evidence="1">Cytoplasm</location>
        <location evidence="1">Cytoskeleton</location>
    </subcellularLocation>
</comment>
<evidence type="ECO:0000256" key="5">
    <source>
        <dbReference type="ARBA" id="ARBA00023203"/>
    </source>
</evidence>
<evidence type="ECO:0000256" key="9">
    <source>
        <dbReference type="PROSITE-ProRule" id="PRU00176"/>
    </source>
</evidence>
<dbReference type="SUPFAM" id="SSF54928">
    <property type="entry name" value="RNA-binding domain, RBD"/>
    <property type="match status" value="1"/>
</dbReference>
<reference evidence="14" key="1">
    <citation type="journal article" date="2013" name="Science">
        <title>Comparative analysis of bat genomes provides insight into the evolution of flight and immunity.</title>
        <authorList>
            <person name="Zhang G."/>
            <person name="Cowled C."/>
            <person name="Shi Z."/>
            <person name="Huang Z."/>
            <person name="Bishop-Lilly K.A."/>
            <person name="Fang X."/>
            <person name="Wynne J.W."/>
            <person name="Xiong Z."/>
            <person name="Baker M.L."/>
            <person name="Zhao W."/>
            <person name="Tachedjian M."/>
            <person name="Zhu Y."/>
            <person name="Zhou P."/>
            <person name="Jiang X."/>
            <person name="Ng J."/>
            <person name="Yang L."/>
            <person name="Wu L."/>
            <person name="Xiao J."/>
            <person name="Feng Y."/>
            <person name="Chen Y."/>
            <person name="Sun X."/>
            <person name="Zhang Y."/>
            <person name="Marsh G.A."/>
            <person name="Crameri G."/>
            <person name="Broder C.C."/>
            <person name="Frey K.G."/>
            <person name="Wang L.F."/>
            <person name="Wang J."/>
        </authorList>
    </citation>
    <scope>NUCLEOTIDE SEQUENCE [LARGE SCALE GENOMIC DNA]</scope>
</reference>
<dbReference type="Pfam" id="PF25015">
    <property type="entry name" value="RBD_AKAP-17A"/>
    <property type="match status" value="1"/>
</dbReference>
<accession>L5L572</accession>
<comment type="similarity">
    <text evidence="2">Belongs to the ARPC2 family.</text>
</comment>
<evidence type="ECO:0000256" key="2">
    <source>
        <dbReference type="ARBA" id="ARBA00007192"/>
    </source>
</evidence>
<keyword evidence="4" id="KW-0963">Cytoplasm</keyword>
<dbReference type="GO" id="GO:0034314">
    <property type="term" value="P:Arp2/3 complex-mediated actin nucleation"/>
    <property type="evidence" value="ECO:0007669"/>
    <property type="project" value="InterPro"/>
</dbReference>